<dbReference type="SMART" id="SM00729">
    <property type="entry name" value="Elp3"/>
    <property type="match status" value="1"/>
</dbReference>
<organism evidence="12 13">
    <name type="scientific">Magnetofaba australis IT-1</name>
    <dbReference type="NCBI Taxonomy" id="1434232"/>
    <lineage>
        <taxon>Bacteria</taxon>
        <taxon>Pseudomonadati</taxon>
        <taxon>Pseudomonadota</taxon>
        <taxon>Magnetococcia</taxon>
        <taxon>Magnetococcales</taxon>
        <taxon>Magnetococcaceae</taxon>
        <taxon>Magnetofaba</taxon>
    </lineage>
</organism>
<feature type="domain" description="MTTase N-terminal" evidence="10">
    <location>
        <begin position="1"/>
        <end position="109"/>
    </location>
</feature>
<reference evidence="12 13" key="1">
    <citation type="journal article" date="2016" name="BMC Genomics">
        <title>Combined genomic and structural analyses of a cultured magnetotactic bacterium reveals its niche adaptation to a dynamic environment.</title>
        <authorList>
            <person name="Araujo A.C."/>
            <person name="Morillo V."/>
            <person name="Cypriano J."/>
            <person name="Teixeira L.C."/>
            <person name="Leao P."/>
            <person name="Lyra S."/>
            <person name="Almeida L.G."/>
            <person name="Bazylinski D.A."/>
            <person name="Vasconcellos A.T."/>
            <person name="Abreu F."/>
            <person name="Lins U."/>
        </authorList>
    </citation>
    <scope>NUCLEOTIDE SEQUENCE [LARGE SCALE GENOMIC DNA]</scope>
    <source>
        <strain evidence="12 13">IT-1</strain>
    </source>
</reference>
<dbReference type="Proteomes" id="UP000194003">
    <property type="component" value="Unassembled WGS sequence"/>
</dbReference>
<keyword evidence="2" id="KW-0004">4Fe-4S</keyword>
<evidence type="ECO:0000256" key="3">
    <source>
        <dbReference type="ARBA" id="ARBA00022490"/>
    </source>
</evidence>
<dbReference type="GO" id="GO:0051539">
    <property type="term" value="F:4 iron, 4 sulfur cluster binding"/>
    <property type="evidence" value="ECO:0007669"/>
    <property type="project" value="UniProtKB-KW"/>
</dbReference>
<keyword evidence="4" id="KW-0808">Transferase</keyword>
<dbReference type="InterPro" id="IPR023404">
    <property type="entry name" value="rSAM_horseshoe"/>
</dbReference>
<dbReference type="FunFam" id="3.40.50.12160:FF:000004">
    <property type="entry name" value="Threonylcarbamoyladenosine tRNA methylthiotransferase MtaB"/>
    <property type="match status" value="1"/>
</dbReference>
<evidence type="ECO:0000313" key="13">
    <source>
        <dbReference type="Proteomes" id="UP000194003"/>
    </source>
</evidence>
<evidence type="ECO:0000256" key="4">
    <source>
        <dbReference type="ARBA" id="ARBA00022679"/>
    </source>
</evidence>
<dbReference type="NCBIfam" id="TIGR00089">
    <property type="entry name" value="MiaB/RimO family radical SAM methylthiotransferase"/>
    <property type="match status" value="1"/>
</dbReference>
<keyword evidence="6" id="KW-0819">tRNA processing</keyword>
<keyword evidence="9" id="KW-0411">Iron-sulfur</keyword>
<dbReference type="InterPro" id="IPR038135">
    <property type="entry name" value="Methylthiotransferase_N_sf"/>
</dbReference>
<dbReference type="SUPFAM" id="SSF102114">
    <property type="entry name" value="Radical SAM enzymes"/>
    <property type="match status" value="1"/>
</dbReference>
<dbReference type="InterPro" id="IPR006638">
    <property type="entry name" value="Elp3/MiaA/NifB-like_rSAM"/>
</dbReference>
<dbReference type="PROSITE" id="PS51449">
    <property type="entry name" value="MTTASE_N"/>
    <property type="match status" value="1"/>
</dbReference>
<evidence type="ECO:0000259" key="11">
    <source>
        <dbReference type="PROSITE" id="PS51918"/>
    </source>
</evidence>
<keyword evidence="13" id="KW-1185">Reference proteome</keyword>
<keyword evidence="8" id="KW-0408">Iron</keyword>
<dbReference type="CDD" id="cd01335">
    <property type="entry name" value="Radical_SAM"/>
    <property type="match status" value="1"/>
</dbReference>
<dbReference type="SFLD" id="SFLDS00029">
    <property type="entry name" value="Radical_SAM"/>
    <property type="match status" value="1"/>
</dbReference>
<dbReference type="Pfam" id="PF00919">
    <property type="entry name" value="UPF0004"/>
    <property type="match status" value="1"/>
</dbReference>
<sequence length="442" mass="47018">MINMGCRVNQYEGAVMDAACAEAGFARAAEGEAAQVVVINTCSVTHASDSQARRLIRRAQRENPGARIVVTGCYAQRAPETLAAIEGVDLVLGNQEKLDLAAHLARADADAPIRVGDPFAESSGPFPPLAADAAINPDAPGFGGRARAFLQIQNGCDKRCTFCLIPGVRGPSRSLSLEAALEAGRAFVAQGFGELVLTGIDLGAYGADLGLESGLATLCEQLMAVPGLKRLRLSSIDPEDIDEALIALFADASSPLCPHLHLSIQSGDDRILKRMHRVYDRDLVLRKVAALRHVRPDMVFGADLIVGFPTEDDDAFAQTLALAEAIPLAMPHVFRYSDRPNTPAQKIPQRFRVADSEMKRRSEALIVAGAGHLQAAAERALAEGACEVLVETVDQAGMATGKRRDFLPVRIRGAQTAQSGALLTVQLEAFVAESQTLVGKVL</sequence>
<dbReference type="PANTHER" id="PTHR11918">
    <property type="entry name" value="RADICAL SAM PROTEINS"/>
    <property type="match status" value="1"/>
</dbReference>
<name>A0A1Y2K681_9PROT</name>
<evidence type="ECO:0000256" key="6">
    <source>
        <dbReference type="ARBA" id="ARBA00022694"/>
    </source>
</evidence>
<evidence type="ECO:0000256" key="1">
    <source>
        <dbReference type="ARBA" id="ARBA00001966"/>
    </source>
</evidence>
<dbReference type="GO" id="GO:0046872">
    <property type="term" value="F:metal ion binding"/>
    <property type="evidence" value="ECO:0007669"/>
    <property type="project" value="UniProtKB-KW"/>
</dbReference>
<dbReference type="Pfam" id="PF04055">
    <property type="entry name" value="Radical_SAM"/>
    <property type="match status" value="1"/>
</dbReference>
<dbReference type="PANTHER" id="PTHR11918:SF45">
    <property type="entry name" value="THREONYLCARBAMOYLADENOSINE TRNA METHYLTHIOTRANSFERASE"/>
    <property type="match status" value="1"/>
</dbReference>
<dbReference type="Gene3D" id="3.80.30.20">
    <property type="entry name" value="tm_1862 like domain"/>
    <property type="match status" value="1"/>
</dbReference>
<evidence type="ECO:0000256" key="5">
    <source>
        <dbReference type="ARBA" id="ARBA00022691"/>
    </source>
</evidence>
<accession>A0A1Y2K681</accession>
<keyword evidence="5" id="KW-0949">S-adenosyl-L-methionine</keyword>
<dbReference type="InterPro" id="IPR005839">
    <property type="entry name" value="Methylthiotransferase"/>
</dbReference>
<dbReference type="EMBL" id="LVJN01000018">
    <property type="protein sequence ID" value="OSM05030.1"/>
    <property type="molecule type" value="Genomic_DNA"/>
</dbReference>
<evidence type="ECO:0000259" key="10">
    <source>
        <dbReference type="PROSITE" id="PS51449"/>
    </source>
</evidence>
<dbReference type="SFLD" id="SFLDG01082">
    <property type="entry name" value="B12-binding_domain_containing"/>
    <property type="match status" value="1"/>
</dbReference>
<comment type="caution">
    <text evidence="12">The sequence shown here is derived from an EMBL/GenBank/DDBJ whole genome shotgun (WGS) entry which is preliminary data.</text>
</comment>
<evidence type="ECO:0000256" key="7">
    <source>
        <dbReference type="ARBA" id="ARBA00022723"/>
    </source>
</evidence>
<dbReference type="InterPro" id="IPR013848">
    <property type="entry name" value="Methylthiotransferase_N"/>
</dbReference>
<keyword evidence="3" id="KW-0963">Cytoplasm</keyword>
<dbReference type="Gene3D" id="3.40.50.12160">
    <property type="entry name" value="Methylthiotransferase, N-terminal domain"/>
    <property type="match status" value="1"/>
</dbReference>
<evidence type="ECO:0000256" key="2">
    <source>
        <dbReference type="ARBA" id="ARBA00022485"/>
    </source>
</evidence>
<proteinExistence type="predicted"/>
<dbReference type="InterPro" id="IPR058240">
    <property type="entry name" value="rSAM_sf"/>
</dbReference>
<evidence type="ECO:0000256" key="9">
    <source>
        <dbReference type="ARBA" id="ARBA00023014"/>
    </source>
</evidence>
<dbReference type="NCBIfam" id="TIGR01579">
    <property type="entry name" value="MiaB-like-C"/>
    <property type="match status" value="1"/>
</dbReference>
<evidence type="ECO:0000313" key="12">
    <source>
        <dbReference type="EMBL" id="OSM05030.1"/>
    </source>
</evidence>
<evidence type="ECO:0000256" key="8">
    <source>
        <dbReference type="ARBA" id="ARBA00023004"/>
    </source>
</evidence>
<protein>
    <submittedName>
        <fullName evidence="12">Putative MiaB-like tRNA modifying enzyme</fullName>
    </submittedName>
</protein>
<dbReference type="PROSITE" id="PS51918">
    <property type="entry name" value="RADICAL_SAM"/>
    <property type="match status" value="1"/>
</dbReference>
<dbReference type="InterPro" id="IPR020612">
    <property type="entry name" value="Methylthiotransferase_CS"/>
</dbReference>
<dbReference type="GO" id="GO:0035598">
    <property type="term" value="F:tRNA (N(6)-L-threonylcarbamoyladenosine(37)-C(2))-methylthiotransferase activity"/>
    <property type="evidence" value="ECO:0007669"/>
    <property type="project" value="TreeGrafter"/>
</dbReference>
<dbReference type="STRING" id="1434232.MAIT1_03160"/>
<dbReference type="PROSITE" id="PS01278">
    <property type="entry name" value="MTTASE_RADICAL"/>
    <property type="match status" value="1"/>
</dbReference>
<dbReference type="InterPro" id="IPR007197">
    <property type="entry name" value="rSAM"/>
</dbReference>
<dbReference type="InterPro" id="IPR006467">
    <property type="entry name" value="MiaB-like_bact"/>
</dbReference>
<feature type="domain" description="Radical SAM core" evidence="11">
    <location>
        <begin position="142"/>
        <end position="370"/>
    </location>
</feature>
<keyword evidence="7" id="KW-0479">Metal-binding</keyword>
<gene>
    <name evidence="12" type="ORF">MAIT1_03160</name>
</gene>
<comment type="cofactor">
    <cofactor evidence="1">
        <name>[4Fe-4S] cluster</name>
        <dbReference type="ChEBI" id="CHEBI:49883"/>
    </cofactor>
</comment>
<dbReference type="AlphaFoldDB" id="A0A1Y2K681"/>